<protein>
    <submittedName>
        <fullName evidence="1">Uncharacterized protein</fullName>
    </submittedName>
</protein>
<dbReference type="Proteomes" id="UP000663852">
    <property type="component" value="Unassembled WGS sequence"/>
</dbReference>
<accession>A0A814S7U4</accession>
<dbReference type="AlphaFoldDB" id="A0A814S7U4"/>
<evidence type="ECO:0000313" key="3">
    <source>
        <dbReference type="Proteomes" id="UP000663828"/>
    </source>
</evidence>
<reference evidence="1" key="1">
    <citation type="submission" date="2021-02" db="EMBL/GenBank/DDBJ databases">
        <authorList>
            <person name="Nowell W R."/>
        </authorList>
    </citation>
    <scope>NUCLEOTIDE SEQUENCE</scope>
</reference>
<organism evidence="1 3">
    <name type="scientific">Adineta ricciae</name>
    <name type="common">Rotifer</name>
    <dbReference type="NCBI Taxonomy" id="249248"/>
    <lineage>
        <taxon>Eukaryota</taxon>
        <taxon>Metazoa</taxon>
        <taxon>Spiralia</taxon>
        <taxon>Gnathifera</taxon>
        <taxon>Rotifera</taxon>
        <taxon>Eurotatoria</taxon>
        <taxon>Bdelloidea</taxon>
        <taxon>Adinetida</taxon>
        <taxon>Adinetidae</taxon>
        <taxon>Adineta</taxon>
    </lineage>
</organism>
<sequence length="155" mass="17930">MSYSTLIQNSQQRVLCSSTFDHSCCTSLPTPLCIVTRNDGLKLDFSTLNYTELHQKYVQLTKSTFKSSKTCRMVMNTRYGKPSVNITVDFYAKFDGGRIELNRLHLTITLAVDENYAESNIVIICNTDLCNEYYFYAYLVNSRLWIDYLKCDVTF</sequence>
<proteinExistence type="predicted"/>
<evidence type="ECO:0000313" key="1">
    <source>
        <dbReference type="EMBL" id="CAF1142708.1"/>
    </source>
</evidence>
<gene>
    <name evidence="2" type="ORF">EDS130_LOCUS28026</name>
    <name evidence="1" type="ORF">XAT740_LOCUS20511</name>
</gene>
<dbReference type="EMBL" id="CAJNOR010001436">
    <property type="protein sequence ID" value="CAF1142708.1"/>
    <property type="molecule type" value="Genomic_DNA"/>
</dbReference>
<dbReference type="EMBL" id="CAJNOJ010000180">
    <property type="protein sequence ID" value="CAF1251931.1"/>
    <property type="molecule type" value="Genomic_DNA"/>
</dbReference>
<keyword evidence="3" id="KW-1185">Reference proteome</keyword>
<evidence type="ECO:0000313" key="2">
    <source>
        <dbReference type="EMBL" id="CAF1251931.1"/>
    </source>
</evidence>
<dbReference type="Proteomes" id="UP000663828">
    <property type="component" value="Unassembled WGS sequence"/>
</dbReference>
<name>A0A814S7U4_ADIRI</name>
<comment type="caution">
    <text evidence="1">The sequence shown here is derived from an EMBL/GenBank/DDBJ whole genome shotgun (WGS) entry which is preliminary data.</text>
</comment>